<dbReference type="Proteomes" id="UP001501427">
    <property type="component" value="Unassembled WGS sequence"/>
</dbReference>
<keyword evidence="3 5" id="KW-0460">Magnesium</keyword>
<reference evidence="7" key="1">
    <citation type="journal article" date="2014" name="Int. J. Syst. Evol. Microbiol.">
        <title>Complete genome of a new Firmicutes species belonging to the dominant human colonic microbiota ('Ruminococcus bicirculans') reveals two chromosomes and a selective capacity to utilize plant glucans.</title>
        <authorList>
            <consortium name="NISC Comparative Sequencing Program"/>
            <person name="Wegmann U."/>
            <person name="Louis P."/>
            <person name="Goesmann A."/>
            <person name="Henrissat B."/>
            <person name="Duncan S.H."/>
            <person name="Flint H.J."/>
        </authorList>
    </citation>
    <scope>NUCLEOTIDE SEQUENCE</scope>
    <source>
        <strain evidence="7">JCM 10667</strain>
    </source>
</reference>
<dbReference type="GO" id="GO:0000287">
    <property type="term" value="F:magnesium ion binding"/>
    <property type="evidence" value="ECO:0007669"/>
    <property type="project" value="TreeGrafter"/>
</dbReference>
<feature type="binding site" evidence="4">
    <location>
        <position position="128"/>
    </location>
    <ligand>
        <name>substrate</name>
    </ligand>
</feature>
<dbReference type="SUPFAM" id="SSF51621">
    <property type="entry name" value="Phosphoenolpyruvate/pyruvate domain"/>
    <property type="match status" value="1"/>
</dbReference>
<dbReference type="Gene3D" id="3.20.20.60">
    <property type="entry name" value="Phosphoenolpyruvate-binding domains"/>
    <property type="match status" value="1"/>
</dbReference>
<evidence type="ECO:0000256" key="5">
    <source>
        <dbReference type="PIRSR" id="PIRSR015582-2"/>
    </source>
</evidence>
<protein>
    <submittedName>
        <fullName evidence="8">Citrate lyase subunit beta/citryl-CoA lyase</fullName>
        <ecNumber evidence="8">4.1.3.34</ecNumber>
    </submittedName>
    <submittedName>
        <fullName evidence="7">CoA ester lyase</fullName>
    </submittedName>
</protein>
<dbReference type="Proteomes" id="UP000549343">
    <property type="component" value="Unassembled WGS sequence"/>
</dbReference>
<feature type="domain" description="HpcH/HpaI aldolase/citrate lyase" evidence="6">
    <location>
        <begin position="4"/>
        <end position="223"/>
    </location>
</feature>
<sequence length="285" mass="29579">MIARSYLYVPGNAPEMLAGASGRGADALIIDLEDAVPQAAKESARAGVAAWLGGLGRPAGGPRIWVRVNPGEAGHLDARAVIGPAVTGLCLAKAESADDVAALERVMAEAEEAAGLPAGGLRIMPLLESAAALLDAARIARSPRVARLQLGEADLAADLGVVPGPDGRELLWARSTVVAASAAARIAPPVAPVSVDIRDLELLRESTRALFRMGFLGRACIHPAQIPVVHEVFTPSPGALAEARDVVERHERALAEGSAVSVDDRGRLVDEAVIRSARRVLELGR</sequence>
<reference evidence="7" key="4">
    <citation type="submission" date="2023-12" db="EMBL/GenBank/DDBJ databases">
        <authorList>
            <person name="Sun Q."/>
            <person name="Inoue M."/>
        </authorList>
    </citation>
    <scope>NUCLEOTIDE SEQUENCE</scope>
    <source>
        <strain evidence="7">JCM 10667</strain>
    </source>
</reference>
<keyword evidence="2 5" id="KW-0479">Metal-binding</keyword>
<evidence type="ECO:0000256" key="2">
    <source>
        <dbReference type="ARBA" id="ARBA00022723"/>
    </source>
</evidence>
<keyword evidence="8" id="KW-0456">Lyase</keyword>
<evidence type="ECO:0000256" key="3">
    <source>
        <dbReference type="ARBA" id="ARBA00022842"/>
    </source>
</evidence>
<dbReference type="PIRSF" id="PIRSF015582">
    <property type="entry name" value="Cit_lyase_B"/>
    <property type="match status" value="1"/>
</dbReference>
<keyword evidence="10" id="KW-1185">Reference proteome</keyword>
<evidence type="ECO:0000313" key="8">
    <source>
        <dbReference type="EMBL" id="MBB4772645.1"/>
    </source>
</evidence>
<evidence type="ECO:0000256" key="1">
    <source>
        <dbReference type="ARBA" id="ARBA00001946"/>
    </source>
</evidence>
<evidence type="ECO:0000313" key="7">
    <source>
        <dbReference type="EMBL" id="GAA0579507.1"/>
    </source>
</evidence>
<reference evidence="8 9" key="3">
    <citation type="submission" date="2020-08" db="EMBL/GenBank/DDBJ databases">
        <title>Sequencing the genomes of 1000 actinobacteria strains.</title>
        <authorList>
            <person name="Klenk H.-P."/>
        </authorList>
    </citation>
    <scope>NUCLEOTIDE SEQUENCE [LARGE SCALE GENOMIC DNA]</scope>
    <source>
        <strain evidence="8 9">DSM 44772</strain>
    </source>
</reference>
<dbReference type="EC" id="4.1.3.34" evidence="8"/>
<dbReference type="InterPro" id="IPR015813">
    <property type="entry name" value="Pyrv/PenolPyrv_kinase-like_dom"/>
</dbReference>
<comment type="caution">
    <text evidence="8">The sequence shown here is derived from an EMBL/GenBank/DDBJ whole genome shotgun (WGS) entry which is preliminary data.</text>
</comment>
<comment type="cofactor">
    <cofactor evidence="1">
        <name>Mg(2+)</name>
        <dbReference type="ChEBI" id="CHEBI:18420"/>
    </cofactor>
</comment>
<dbReference type="InterPro" id="IPR040442">
    <property type="entry name" value="Pyrv_kinase-like_dom_sf"/>
</dbReference>
<gene>
    <name evidence="8" type="ORF">F4557_001063</name>
    <name evidence="7" type="ORF">GCM10009546_47430</name>
</gene>
<feature type="binding site" evidence="5">
    <location>
        <position position="128"/>
    </location>
    <ligand>
        <name>Mg(2+)</name>
        <dbReference type="ChEBI" id="CHEBI:18420"/>
    </ligand>
</feature>
<dbReference type="EMBL" id="BAAAHD010000047">
    <property type="protein sequence ID" value="GAA0579507.1"/>
    <property type="molecule type" value="Genomic_DNA"/>
</dbReference>
<reference evidence="10" key="2">
    <citation type="journal article" date="2019" name="Int. J. Syst. Evol. Microbiol.">
        <title>The Global Catalogue of Microorganisms (GCM) 10K type strain sequencing project: providing services to taxonomists for standard genome sequencing and annotation.</title>
        <authorList>
            <consortium name="The Broad Institute Genomics Platform"/>
            <consortium name="The Broad Institute Genome Sequencing Center for Infectious Disease"/>
            <person name="Wu L."/>
            <person name="Ma J."/>
        </authorList>
    </citation>
    <scope>NUCLEOTIDE SEQUENCE [LARGE SCALE GENOMIC DNA]</scope>
    <source>
        <strain evidence="10">JCM 10667</strain>
    </source>
</reference>
<feature type="binding site" evidence="5">
    <location>
        <position position="154"/>
    </location>
    <ligand>
        <name>Mg(2+)</name>
        <dbReference type="ChEBI" id="CHEBI:18420"/>
    </ligand>
</feature>
<name>A0A7W7I910_9ACTN</name>
<feature type="binding site" evidence="4">
    <location>
        <position position="67"/>
    </location>
    <ligand>
        <name>substrate</name>
    </ligand>
</feature>
<accession>A0A7W7I910</accession>
<dbReference type="Pfam" id="PF03328">
    <property type="entry name" value="HpcH_HpaI"/>
    <property type="match status" value="1"/>
</dbReference>
<dbReference type="AlphaFoldDB" id="A0A7W7I910"/>
<dbReference type="RefSeq" id="WP_184880228.1">
    <property type="nucleotide sequence ID" value="NZ_BAAAHD010000047.1"/>
</dbReference>
<evidence type="ECO:0000259" key="6">
    <source>
        <dbReference type="Pfam" id="PF03328"/>
    </source>
</evidence>
<proteinExistence type="predicted"/>
<organism evidence="8 9">
    <name type="scientific">Actinomadura livida</name>
    <dbReference type="NCBI Taxonomy" id="79909"/>
    <lineage>
        <taxon>Bacteria</taxon>
        <taxon>Bacillati</taxon>
        <taxon>Actinomycetota</taxon>
        <taxon>Actinomycetes</taxon>
        <taxon>Streptosporangiales</taxon>
        <taxon>Thermomonosporaceae</taxon>
        <taxon>Actinomadura</taxon>
    </lineage>
</organism>
<evidence type="ECO:0000313" key="9">
    <source>
        <dbReference type="Proteomes" id="UP000549343"/>
    </source>
</evidence>
<dbReference type="InterPro" id="IPR011206">
    <property type="entry name" value="Citrate_lyase_beta/mcl1/mcl2"/>
</dbReference>
<dbReference type="GO" id="GO:0008816">
    <property type="term" value="F:citryl-CoA lyase activity"/>
    <property type="evidence" value="ECO:0007669"/>
    <property type="project" value="UniProtKB-EC"/>
</dbReference>
<dbReference type="GO" id="GO:0006107">
    <property type="term" value="P:oxaloacetate metabolic process"/>
    <property type="evidence" value="ECO:0007669"/>
    <property type="project" value="TreeGrafter"/>
</dbReference>
<dbReference type="EMBL" id="JACHMV010000001">
    <property type="protein sequence ID" value="MBB4772645.1"/>
    <property type="molecule type" value="Genomic_DNA"/>
</dbReference>
<evidence type="ECO:0000313" key="10">
    <source>
        <dbReference type="Proteomes" id="UP001501427"/>
    </source>
</evidence>
<dbReference type="InterPro" id="IPR005000">
    <property type="entry name" value="Aldolase/citrate-lyase_domain"/>
</dbReference>
<evidence type="ECO:0000256" key="4">
    <source>
        <dbReference type="PIRSR" id="PIRSR015582-1"/>
    </source>
</evidence>
<dbReference type="PANTHER" id="PTHR32308:SF0">
    <property type="entry name" value="HPCH_HPAI ALDOLASE_CITRATE LYASE DOMAIN-CONTAINING PROTEIN"/>
    <property type="match status" value="1"/>
</dbReference>
<dbReference type="PANTHER" id="PTHR32308">
    <property type="entry name" value="LYASE BETA SUBUNIT, PUTATIVE (AFU_ORTHOLOGUE AFUA_4G13030)-RELATED"/>
    <property type="match status" value="1"/>
</dbReference>